<dbReference type="InterPro" id="IPR010610">
    <property type="entry name" value="EryCIII-like_C"/>
</dbReference>
<sequence>MTDAVPNDRTLTIMFWPESAYGPTNQCIGVAAKLRERGHTIVFAAESSWAGKIAPFGFIEELVDLAEPAAGDEDADAGQFWTDFIAETAPEFAKSTFDQLESFIKPTYQALIDGAKYCEPRLREIIAEHQPDVIVEDNVVLFPALTTAGKPFVRVMSCSPLEVPGPDVPPPFSGLPSADRSDWQAYRDEFDRALRPMWEDFDAWVRAQGGAPLPDLEFMPRDNAATLYVYPAEADYVDQRPLDPSWTRIDSSVRETDEDYELPAAMADRPADSALIYLSLGSLGGADVALMQRLIDILGKTRHRFIVSMGPQADKLTLADNMVGAQMLPQTRIIPLVDVVISHGGNNTTTEALHFGKPLIVLPLFWDQYENAQRVHELNLGARLATYHFADEELTGALDRILADDDLRQRVSDIGTAVRERDGLGRAADVIERVGLADQRAAD</sequence>
<evidence type="ECO:0000313" key="2">
    <source>
        <dbReference type="EMBL" id="OPE53917.1"/>
    </source>
</evidence>
<dbReference type="EMBL" id="PDCR01000015">
    <property type="protein sequence ID" value="PEG54019.1"/>
    <property type="molecule type" value="Genomic_DNA"/>
</dbReference>
<protein>
    <submittedName>
        <fullName evidence="2">Glycosyl transferase</fullName>
    </submittedName>
</protein>
<dbReference type="Gene3D" id="3.40.50.2000">
    <property type="entry name" value="Glycogen Phosphorylase B"/>
    <property type="match status" value="2"/>
</dbReference>
<dbReference type="GO" id="GO:0016758">
    <property type="term" value="F:hexosyltransferase activity"/>
    <property type="evidence" value="ECO:0007669"/>
    <property type="project" value="UniProtKB-ARBA"/>
</dbReference>
<dbReference type="RefSeq" id="WP_073858700.1">
    <property type="nucleotide sequence ID" value="NZ_BAAATC010000019.1"/>
</dbReference>
<reference evidence="3 5" key="2">
    <citation type="submission" date="2017-10" db="EMBL/GenBank/DDBJ databases">
        <title>The new phylogeny of genus Mycobacterium.</title>
        <authorList>
            <person name="Tortoli E."/>
            <person name="Trovato A."/>
            <person name="Cirillo D.M."/>
        </authorList>
    </citation>
    <scope>NUCLEOTIDE SEQUENCE [LARGE SCALE GENOMIC DNA]</scope>
    <source>
        <strain evidence="3 5">IP141170001</strain>
    </source>
</reference>
<dbReference type="SUPFAM" id="SSF53756">
    <property type="entry name" value="UDP-Glycosyltransferase/glycogen phosphorylase"/>
    <property type="match status" value="1"/>
</dbReference>
<keyword evidence="2" id="KW-0808">Transferase</keyword>
<evidence type="ECO:0000313" key="5">
    <source>
        <dbReference type="Proteomes" id="UP000220340"/>
    </source>
</evidence>
<reference evidence="2 4" key="1">
    <citation type="submission" date="2016-09" db="EMBL/GenBank/DDBJ databases">
        <title>genome sequences of unsequenced Mycobacteria.</title>
        <authorList>
            <person name="Greninger A.L."/>
            <person name="Jerome K.R."/>
            <person name="Mcnair B."/>
            <person name="Wallis C."/>
            <person name="Fang F."/>
        </authorList>
    </citation>
    <scope>NUCLEOTIDE SEQUENCE [LARGE SCALE GENOMIC DNA]</scope>
    <source>
        <strain evidence="2 4">BM1</strain>
    </source>
</reference>
<dbReference type="EMBL" id="MIJD01000120">
    <property type="protein sequence ID" value="OPE53917.1"/>
    <property type="molecule type" value="Genomic_DNA"/>
</dbReference>
<comment type="caution">
    <text evidence="2">The sequence shown here is derived from an EMBL/GenBank/DDBJ whole genome shotgun (WGS) entry which is preliminary data.</text>
</comment>
<dbReference type="InterPro" id="IPR050426">
    <property type="entry name" value="Glycosyltransferase_28"/>
</dbReference>
<dbReference type="InterPro" id="IPR002213">
    <property type="entry name" value="UDP_glucos_trans"/>
</dbReference>
<dbReference type="CDD" id="cd03784">
    <property type="entry name" value="GT1_Gtf-like"/>
    <property type="match status" value="1"/>
</dbReference>
<dbReference type="Proteomes" id="UP000191039">
    <property type="component" value="Unassembled WGS sequence"/>
</dbReference>
<keyword evidence="5" id="KW-1185">Reference proteome</keyword>
<dbReference type="GO" id="GO:0017000">
    <property type="term" value="P:antibiotic biosynthetic process"/>
    <property type="evidence" value="ECO:0007669"/>
    <property type="project" value="UniProtKB-ARBA"/>
</dbReference>
<accession>A0A1Q4H7C0</accession>
<dbReference type="PANTHER" id="PTHR48050:SF13">
    <property type="entry name" value="STEROL 3-BETA-GLUCOSYLTRANSFERASE UGT80A2"/>
    <property type="match status" value="1"/>
</dbReference>
<name>A0A1Q4H7C0_9MYCO</name>
<dbReference type="GO" id="GO:0008194">
    <property type="term" value="F:UDP-glycosyltransferase activity"/>
    <property type="evidence" value="ECO:0007669"/>
    <property type="project" value="InterPro"/>
</dbReference>
<dbReference type="Pfam" id="PF06722">
    <property type="entry name" value="EryCIII-like_C"/>
    <property type="match status" value="1"/>
</dbReference>
<gene>
    <name evidence="2" type="ORF">BV510_13035</name>
    <name evidence="3" type="ORF">CRI78_13070</name>
</gene>
<proteinExistence type="predicted"/>
<dbReference type="STRING" id="1801.BRW64_22620"/>
<dbReference type="OrthoDB" id="764352at2"/>
<dbReference type="Proteomes" id="UP000220340">
    <property type="component" value="Unassembled WGS sequence"/>
</dbReference>
<organism evidence="2 4">
    <name type="scientific">Mycolicibacterium diernhoferi</name>
    <dbReference type="NCBI Taxonomy" id="1801"/>
    <lineage>
        <taxon>Bacteria</taxon>
        <taxon>Bacillati</taxon>
        <taxon>Actinomycetota</taxon>
        <taxon>Actinomycetes</taxon>
        <taxon>Mycobacteriales</taxon>
        <taxon>Mycobacteriaceae</taxon>
        <taxon>Mycolicibacterium</taxon>
    </lineage>
</organism>
<evidence type="ECO:0000313" key="3">
    <source>
        <dbReference type="EMBL" id="PEG54019.1"/>
    </source>
</evidence>
<dbReference type="PANTHER" id="PTHR48050">
    <property type="entry name" value="STEROL 3-BETA-GLUCOSYLTRANSFERASE"/>
    <property type="match status" value="1"/>
</dbReference>
<feature type="domain" description="Erythromycin biosynthesis protein CIII-like C-terminal" evidence="1">
    <location>
        <begin position="293"/>
        <end position="412"/>
    </location>
</feature>
<dbReference type="AlphaFoldDB" id="A0A1Q4H7C0"/>
<evidence type="ECO:0000313" key="4">
    <source>
        <dbReference type="Proteomes" id="UP000191039"/>
    </source>
</evidence>
<evidence type="ECO:0000259" key="1">
    <source>
        <dbReference type="Pfam" id="PF06722"/>
    </source>
</evidence>